<keyword evidence="2" id="KW-1185">Reference proteome</keyword>
<protein>
    <submittedName>
        <fullName evidence="1">Uncharacterized protein</fullName>
    </submittedName>
</protein>
<dbReference type="Proteomes" id="UP000245626">
    <property type="component" value="Unassembled WGS sequence"/>
</dbReference>
<name>A0ACD0P3L2_9BASI</name>
<reference evidence="1 2" key="1">
    <citation type="journal article" date="2018" name="Mol. Biol. Evol.">
        <title>Broad Genomic Sampling Reveals a Smut Pathogenic Ancestry of the Fungal Clade Ustilaginomycotina.</title>
        <authorList>
            <person name="Kijpornyongpan T."/>
            <person name="Mondo S.J."/>
            <person name="Barry K."/>
            <person name="Sandor L."/>
            <person name="Lee J."/>
            <person name="Lipzen A."/>
            <person name="Pangilinan J."/>
            <person name="LaButti K."/>
            <person name="Hainaut M."/>
            <person name="Henrissat B."/>
            <person name="Grigoriev I.V."/>
            <person name="Spatafora J.W."/>
            <person name="Aime M.C."/>
        </authorList>
    </citation>
    <scope>NUCLEOTIDE SEQUENCE [LARGE SCALE GENOMIC DNA]</scope>
    <source>
        <strain evidence="1 2">SA 807</strain>
    </source>
</reference>
<gene>
    <name evidence="1" type="ORF">IE53DRAFT_262030</name>
</gene>
<sequence length="1110" mass="120315">MTSGHHSAHSQGRPRLPPASSLLSAAGPEVSRTARRILSDHPLGEAQFRNPSTSAWDRPNFKESFPGPSRARDIGHPQGHIWPSAVSHPVAERPTDWLQGAPATGAHDSSQKRSYHGRDDPYHAAPRSSPKHQPSDTRGLGHHSFEESLGRPSAHPSQRSSTYSEDKASNDALPHGRSEASSSPSDVLLPSATPSPMSHLTEKPTSVGKKYRHTPSPLDGDYAWPSAGGQHRLSFGSVENQRPSLYNGRPSPVHAPRQTPVEAWHHHSHSPVHPQNPHFLHHHPSTNQPGQPHPAEPLHELPHHGRSPADTTLQQQAYHDAPPMVGFNSMVSLSNQQRKRLRISRACDECRRRKTRCDVVGAFPGEAGHPATIAGLVSPADASQEPRGDMLIIQPCMNCRRSGVNCTYSKRPLKRGPSKGYIKDLERRLNSLESQMVNPESGLHVASREKGKVRTEDRIVRLENAIANSSPACHSKEESPTEEEREEDAEDRLIDSKTTLHVGKTVASSPAHSGSTKVDDPRRDDEDEHDLPLKRKEVNPDKGKKPSRAEGSIETIGKALESQSTHVCATSSSIKRQDTKHVNSKRRSILRGDSEKGRETSVESPQHIRMTMFGSALHATFPILPYSEDSDNGEIARLEERVLVRGMRLLADPVEPPITSTFNENQRSGTPTQQAAGRPGTPSGTSFTPGGKKSHSVRVAQLVGQASAGFSPVQSVNIAGKNGIEGLKAARKVASRLAAQEADMLMLCYLDSLRHAQVNNSALAAAVAKLGSGSQPNEPPASLRRRTVIFMLDRWHSVAYNSPHLFTGRFAPDRVTFDRMRDSLGDLDSSPLGGAACEVLRAAIMFGQLHDLAQSAGGWKHVTNSDVESAIHSVGNQIETPAAAADLSPNGDAAMRHSLESAVRTYHALHTLPIAKDASINDVARIFGLCEQIVVLGSAKTPITPASKLLMSAIGPQVVAIAAIAFSWIMRVIARLAALAHDQDVPVERADRLPSSSLQPLEHYRRKTLDYFRMLGTLCAFSGGQLDHPGSFKFLYLRCALFFNGAVTYSSKLGVLLNPPPDESPAHGDPGEICAEADSLSEMACEMGFLGYVLACTDPVESWSLVSAAA</sequence>
<dbReference type="EMBL" id="KZ819764">
    <property type="protein sequence ID" value="PWN52661.1"/>
    <property type="molecule type" value="Genomic_DNA"/>
</dbReference>
<organism evidence="1 2">
    <name type="scientific">Violaceomyces palustris</name>
    <dbReference type="NCBI Taxonomy" id="1673888"/>
    <lineage>
        <taxon>Eukaryota</taxon>
        <taxon>Fungi</taxon>
        <taxon>Dikarya</taxon>
        <taxon>Basidiomycota</taxon>
        <taxon>Ustilaginomycotina</taxon>
        <taxon>Ustilaginomycetes</taxon>
        <taxon>Violaceomycetales</taxon>
        <taxon>Violaceomycetaceae</taxon>
        <taxon>Violaceomyces</taxon>
    </lineage>
</organism>
<proteinExistence type="predicted"/>
<evidence type="ECO:0000313" key="1">
    <source>
        <dbReference type="EMBL" id="PWN52661.1"/>
    </source>
</evidence>
<accession>A0ACD0P3L2</accession>
<evidence type="ECO:0000313" key="2">
    <source>
        <dbReference type="Proteomes" id="UP000245626"/>
    </source>
</evidence>